<gene>
    <name evidence="7" type="ORF">AWY79_06410</name>
</gene>
<dbReference type="Pfam" id="PF14464">
    <property type="entry name" value="Prok-JAB"/>
    <property type="match status" value="1"/>
</dbReference>
<keyword evidence="8" id="KW-1185">Reference proteome</keyword>
<evidence type="ECO:0000313" key="7">
    <source>
        <dbReference type="EMBL" id="AMK10769.1"/>
    </source>
</evidence>
<evidence type="ECO:0000256" key="2">
    <source>
        <dbReference type="ARBA" id="ARBA00022723"/>
    </source>
</evidence>
<evidence type="ECO:0000256" key="3">
    <source>
        <dbReference type="ARBA" id="ARBA00022801"/>
    </source>
</evidence>
<keyword evidence="1" id="KW-0645">Protease</keyword>
<proteinExistence type="predicted"/>
<keyword evidence="5" id="KW-0482">Metalloprotease</keyword>
<keyword evidence="4" id="KW-0862">Zinc</keyword>
<evidence type="ECO:0000259" key="6">
    <source>
        <dbReference type="Pfam" id="PF14464"/>
    </source>
</evidence>
<evidence type="ECO:0000256" key="5">
    <source>
        <dbReference type="ARBA" id="ARBA00023049"/>
    </source>
</evidence>
<evidence type="ECO:0000313" key="8">
    <source>
        <dbReference type="Proteomes" id="UP000055611"/>
    </source>
</evidence>
<dbReference type="InterPro" id="IPR028090">
    <property type="entry name" value="JAB_dom_prok"/>
</dbReference>
<organism evidence="7 8">
    <name type="scientific">Pseudodesulfovibrio indicus</name>
    <dbReference type="NCBI Taxonomy" id="1716143"/>
    <lineage>
        <taxon>Bacteria</taxon>
        <taxon>Pseudomonadati</taxon>
        <taxon>Thermodesulfobacteriota</taxon>
        <taxon>Desulfovibrionia</taxon>
        <taxon>Desulfovibrionales</taxon>
        <taxon>Desulfovibrionaceae</taxon>
    </lineage>
</organism>
<reference evidence="7 8" key="1">
    <citation type="journal article" date="2016" name="Front. Microbiol.">
        <title>Genome Sequence of the Piezophilic, Mesophilic Sulfate-Reducing Bacterium Desulfovibrio indicus J2T.</title>
        <authorList>
            <person name="Cao J."/>
            <person name="Maignien L."/>
            <person name="Shao Z."/>
            <person name="Alain K."/>
            <person name="Jebbar M."/>
        </authorList>
    </citation>
    <scope>NUCLEOTIDE SEQUENCE [LARGE SCALE GENOMIC DNA]</scope>
    <source>
        <strain evidence="7 8">J2</strain>
    </source>
</reference>
<keyword evidence="2" id="KW-0479">Metal-binding</keyword>
<dbReference type="Gene3D" id="3.40.140.10">
    <property type="entry name" value="Cytidine Deaminase, domain 2"/>
    <property type="match status" value="1"/>
</dbReference>
<dbReference type="Proteomes" id="UP000055611">
    <property type="component" value="Chromosome"/>
</dbReference>
<accession>A0ABN4LW58</accession>
<evidence type="ECO:0000256" key="1">
    <source>
        <dbReference type="ARBA" id="ARBA00022670"/>
    </source>
</evidence>
<dbReference type="SUPFAM" id="SSF102712">
    <property type="entry name" value="JAB1/MPN domain"/>
    <property type="match status" value="1"/>
</dbReference>
<feature type="domain" description="JAB" evidence="6">
    <location>
        <begin position="36"/>
        <end position="142"/>
    </location>
</feature>
<dbReference type="EMBL" id="CP014206">
    <property type="protein sequence ID" value="AMK10769.1"/>
    <property type="molecule type" value="Genomic_DNA"/>
</dbReference>
<sequence length="160" mass="18362">MQGEMMRMNFALSSGKLILMEEAVEQMLGYRQLDLKDKEAGGLLIGRFPLQGNHRVVESVTVPYFMDRRRRSFFFRSCFHNLKLHRAWKISSSTLTLLGAWHTHPEPVPTPSSTDLKDWNSLLRKGKYEGSSLVFLIVGTERTNAWIGFKNGVCKQLTEL</sequence>
<evidence type="ECO:0000256" key="4">
    <source>
        <dbReference type="ARBA" id="ARBA00022833"/>
    </source>
</evidence>
<keyword evidence="3" id="KW-0378">Hydrolase</keyword>
<name>A0ABN4LW58_9BACT</name>
<protein>
    <recommendedName>
        <fullName evidence="6">JAB domain-containing protein</fullName>
    </recommendedName>
</protein>